<keyword evidence="11" id="KW-0812">Transmembrane</keyword>
<sequence>MKQEQQLSQQTGSASASSLDMLGRYRILCRLGRGGMGDVWLCEDPRLHRQVAIKTLPTHNQGDQEFVKHFEREAEAAASLSHPHILSVHDYGKQALPDGTVVTYIVMPYIHGGTFADRIAYYEQKQSLPPLLEMLSLLEQGAQAIDYIHKRHLIHRDIKPANMLLRDGNWLLLADFGIARILDNTDQQAQGSVAVGTPEYMAPEQAFGQATITSDNYSLAIIIYQLSTGRLPFQGETAIATMMQHQLQPPAPPRQFNPALPPAFERILLQGLEKGPKLRPALAVDFVAQLKQTLTDVAFQPTVLSTIRDLPALDFRESNTVTAANQEDEQRRRQRLTRRNLLWGLGGTVAAAVVAGAGLDIWEYVTHLPPAPLKLSPIKSISALPDQSGTDQPVLVLTGHNQAVHSLLWSHDNHSLLSGGLDAMTLWWDIAGLQQHPTRPYGQPFYSKQLVGKQFGLSPLYPTMSPDERQIAIFNTAIIQNKSTQITTYGADLRGPRPFEVPQAQNFFGAAWLRSNYLTGLSIEVDQKNRNNGSYKLYVIDPVQPQQQWKLALENGNLFQLNVPNLLLADPTKGSSLLAVQFGKQIVLGQVMVSEQTQWQASAHISVPMNMQCMAWTPDGQNILALYGDSNTNKWSLGLISRQNAFSSSLQKTVPLSSEINLPTVPGGNASSGTYNCLASSSQMVAAGTSAGDIYIWKLTGGSLSAAAPLKLKTSGIQASVQQLAWSPDGKWLAAGFNDQLSSILIWKL</sequence>
<reference evidence="14" key="1">
    <citation type="submission" date="2018-12" db="EMBL/GenBank/DDBJ databases">
        <title>Tengunoibacter tsumagoiensis gen. nov., sp. nov., Dictyobacter kobayashii sp. nov., D. alpinus sp. nov., and D. joshuensis sp. nov. and description of Dictyobacteraceae fam. nov. within the order Ktedonobacterales isolated from Tengu-no-mugimeshi.</title>
        <authorList>
            <person name="Wang C.M."/>
            <person name="Zheng Y."/>
            <person name="Sakai Y."/>
            <person name="Toyoda A."/>
            <person name="Minakuchi Y."/>
            <person name="Abe K."/>
            <person name="Yokota A."/>
            <person name="Yabe S."/>
        </authorList>
    </citation>
    <scope>NUCLEOTIDE SEQUENCE [LARGE SCALE GENOMIC DNA]</scope>
    <source>
        <strain evidence="14">Uno11</strain>
    </source>
</reference>
<dbReference type="SMART" id="SM00220">
    <property type="entry name" value="S_TKc"/>
    <property type="match status" value="1"/>
</dbReference>
<feature type="domain" description="Protein kinase" evidence="12">
    <location>
        <begin position="25"/>
        <end position="294"/>
    </location>
</feature>
<dbReference type="Gene3D" id="2.130.10.10">
    <property type="entry name" value="YVTN repeat-like/Quinoprotein amine dehydrogenase"/>
    <property type="match status" value="2"/>
</dbReference>
<dbReference type="InterPro" id="IPR000719">
    <property type="entry name" value="Prot_kinase_dom"/>
</dbReference>
<evidence type="ECO:0000256" key="5">
    <source>
        <dbReference type="ARBA" id="ARBA00022777"/>
    </source>
</evidence>
<dbReference type="SUPFAM" id="SSF56112">
    <property type="entry name" value="Protein kinase-like (PK-like)"/>
    <property type="match status" value="1"/>
</dbReference>
<dbReference type="FunFam" id="3.30.200.20:FF:000035">
    <property type="entry name" value="Serine/threonine protein kinase Stk1"/>
    <property type="match status" value="1"/>
</dbReference>
<evidence type="ECO:0000256" key="11">
    <source>
        <dbReference type="SAM" id="Phobius"/>
    </source>
</evidence>
<evidence type="ECO:0000256" key="10">
    <source>
        <dbReference type="PROSITE-ProRule" id="PRU10141"/>
    </source>
</evidence>
<dbReference type="Gene3D" id="1.10.510.10">
    <property type="entry name" value="Transferase(Phosphotransferase) domain 1"/>
    <property type="match status" value="1"/>
</dbReference>
<dbReference type="AlphaFoldDB" id="A0A402ABC2"/>
<dbReference type="InterPro" id="IPR017441">
    <property type="entry name" value="Protein_kinase_ATP_BS"/>
</dbReference>
<evidence type="ECO:0000259" key="12">
    <source>
        <dbReference type="PROSITE" id="PS50011"/>
    </source>
</evidence>
<dbReference type="Proteomes" id="UP000287188">
    <property type="component" value="Unassembled WGS sequence"/>
</dbReference>
<name>A0A402ABC2_9CHLR</name>
<dbReference type="InterPro" id="IPR011009">
    <property type="entry name" value="Kinase-like_dom_sf"/>
</dbReference>
<dbReference type="InterPro" id="IPR001680">
    <property type="entry name" value="WD40_rpt"/>
</dbReference>
<comment type="catalytic activity">
    <reaction evidence="8">
        <text>L-seryl-[protein] + ATP = O-phospho-L-seryl-[protein] + ADP + H(+)</text>
        <dbReference type="Rhea" id="RHEA:17989"/>
        <dbReference type="Rhea" id="RHEA-COMP:9863"/>
        <dbReference type="Rhea" id="RHEA-COMP:11604"/>
        <dbReference type="ChEBI" id="CHEBI:15378"/>
        <dbReference type="ChEBI" id="CHEBI:29999"/>
        <dbReference type="ChEBI" id="CHEBI:30616"/>
        <dbReference type="ChEBI" id="CHEBI:83421"/>
        <dbReference type="ChEBI" id="CHEBI:456216"/>
        <dbReference type="EC" id="2.7.11.1"/>
    </reaction>
</comment>
<dbReference type="Pfam" id="PF00069">
    <property type="entry name" value="Pkinase"/>
    <property type="match status" value="1"/>
</dbReference>
<comment type="caution">
    <text evidence="13">The sequence shown here is derived from an EMBL/GenBank/DDBJ whole genome shotgun (WGS) entry which is preliminary data.</text>
</comment>
<dbReference type="GO" id="GO:0004674">
    <property type="term" value="F:protein serine/threonine kinase activity"/>
    <property type="evidence" value="ECO:0007669"/>
    <property type="project" value="UniProtKB-KW"/>
</dbReference>
<keyword evidence="3" id="KW-0808">Transferase</keyword>
<dbReference type="PROSITE" id="PS50082">
    <property type="entry name" value="WD_REPEATS_2"/>
    <property type="match status" value="1"/>
</dbReference>
<comment type="catalytic activity">
    <reaction evidence="7">
        <text>L-threonyl-[protein] + ATP = O-phospho-L-threonyl-[protein] + ADP + H(+)</text>
        <dbReference type="Rhea" id="RHEA:46608"/>
        <dbReference type="Rhea" id="RHEA-COMP:11060"/>
        <dbReference type="Rhea" id="RHEA-COMP:11605"/>
        <dbReference type="ChEBI" id="CHEBI:15378"/>
        <dbReference type="ChEBI" id="CHEBI:30013"/>
        <dbReference type="ChEBI" id="CHEBI:30616"/>
        <dbReference type="ChEBI" id="CHEBI:61977"/>
        <dbReference type="ChEBI" id="CHEBI:456216"/>
        <dbReference type="EC" id="2.7.11.1"/>
    </reaction>
</comment>
<keyword evidence="2" id="KW-0723">Serine/threonine-protein kinase</keyword>
<evidence type="ECO:0000256" key="2">
    <source>
        <dbReference type="ARBA" id="ARBA00022527"/>
    </source>
</evidence>
<dbReference type="PROSITE" id="PS00107">
    <property type="entry name" value="PROTEIN_KINASE_ATP"/>
    <property type="match status" value="1"/>
</dbReference>
<accession>A0A402ABC2</accession>
<dbReference type="PROSITE" id="PS50011">
    <property type="entry name" value="PROTEIN_KINASE_DOM"/>
    <property type="match status" value="1"/>
</dbReference>
<dbReference type="PANTHER" id="PTHR43289:SF6">
    <property type="entry name" value="SERINE_THREONINE-PROTEIN KINASE NEKL-3"/>
    <property type="match status" value="1"/>
</dbReference>
<dbReference type="OrthoDB" id="138785at2"/>
<evidence type="ECO:0000313" key="14">
    <source>
        <dbReference type="Proteomes" id="UP000287188"/>
    </source>
</evidence>
<protein>
    <recommendedName>
        <fullName evidence="1">non-specific serine/threonine protein kinase</fullName>
        <ecNumber evidence="1">2.7.11.1</ecNumber>
    </recommendedName>
</protein>
<dbReference type="EC" id="2.7.11.1" evidence="1"/>
<dbReference type="PROSITE" id="PS50294">
    <property type="entry name" value="WD_REPEATS_REGION"/>
    <property type="match status" value="1"/>
</dbReference>
<dbReference type="Pfam" id="PF00400">
    <property type="entry name" value="WD40"/>
    <property type="match status" value="2"/>
</dbReference>
<evidence type="ECO:0000256" key="7">
    <source>
        <dbReference type="ARBA" id="ARBA00047899"/>
    </source>
</evidence>
<keyword evidence="14" id="KW-1185">Reference proteome</keyword>
<gene>
    <name evidence="13" type="ORF">KDK_01050</name>
</gene>
<evidence type="ECO:0000256" key="9">
    <source>
        <dbReference type="PROSITE-ProRule" id="PRU00221"/>
    </source>
</evidence>
<dbReference type="GO" id="GO:0005524">
    <property type="term" value="F:ATP binding"/>
    <property type="evidence" value="ECO:0007669"/>
    <property type="project" value="UniProtKB-UniRule"/>
</dbReference>
<dbReference type="EMBL" id="BIFS01000001">
    <property type="protein sequence ID" value="GCE16305.1"/>
    <property type="molecule type" value="Genomic_DNA"/>
</dbReference>
<evidence type="ECO:0000256" key="3">
    <source>
        <dbReference type="ARBA" id="ARBA00022679"/>
    </source>
</evidence>
<evidence type="ECO:0000256" key="6">
    <source>
        <dbReference type="ARBA" id="ARBA00022840"/>
    </source>
</evidence>
<dbReference type="PROSITE" id="PS00108">
    <property type="entry name" value="PROTEIN_KINASE_ST"/>
    <property type="match status" value="1"/>
</dbReference>
<feature type="transmembrane region" description="Helical" evidence="11">
    <location>
        <begin position="341"/>
        <end position="362"/>
    </location>
</feature>
<evidence type="ECO:0000256" key="4">
    <source>
        <dbReference type="ARBA" id="ARBA00022741"/>
    </source>
</evidence>
<evidence type="ECO:0000256" key="1">
    <source>
        <dbReference type="ARBA" id="ARBA00012513"/>
    </source>
</evidence>
<dbReference type="InterPro" id="IPR015943">
    <property type="entry name" value="WD40/YVTN_repeat-like_dom_sf"/>
</dbReference>
<evidence type="ECO:0000256" key="8">
    <source>
        <dbReference type="ARBA" id="ARBA00048679"/>
    </source>
</evidence>
<organism evidence="13 14">
    <name type="scientific">Dictyobacter kobayashii</name>
    <dbReference type="NCBI Taxonomy" id="2014872"/>
    <lineage>
        <taxon>Bacteria</taxon>
        <taxon>Bacillati</taxon>
        <taxon>Chloroflexota</taxon>
        <taxon>Ktedonobacteria</taxon>
        <taxon>Ktedonobacterales</taxon>
        <taxon>Dictyobacteraceae</taxon>
        <taxon>Dictyobacter</taxon>
    </lineage>
</organism>
<dbReference type="PANTHER" id="PTHR43289">
    <property type="entry name" value="MITOGEN-ACTIVATED PROTEIN KINASE KINASE KINASE 20-RELATED"/>
    <property type="match status" value="1"/>
</dbReference>
<keyword evidence="5" id="KW-0418">Kinase</keyword>
<keyword evidence="11" id="KW-0472">Membrane</keyword>
<dbReference type="SUPFAM" id="SSF50978">
    <property type="entry name" value="WD40 repeat-like"/>
    <property type="match status" value="1"/>
</dbReference>
<proteinExistence type="predicted"/>
<keyword evidence="11" id="KW-1133">Transmembrane helix</keyword>
<dbReference type="InterPro" id="IPR008271">
    <property type="entry name" value="Ser/Thr_kinase_AS"/>
</dbReference>
<dbReference type="InterPro" id="IPR036322">
    <property type="entry name" value="WD40_repeat_dom_sf"/>
</dbReference>
<feature type="binding site" evidence="10">
    <location>
        <position position="54"/>
    </location>
    <ligand>
        <name>ATP</name>
        <dbReference type="ChEBI" id="CHEBI:30616"/>
    </ligand>
</feature>
<keyword evidence="4 10" id="KW-0547">Nucleotide-binding</keyword>
<keyword evidence="6 10" id="KW-0067">ATP-binding</keyword>
<dbReference type="RefSeq" id="WP_126548224.1">
    <property type="nucleotide sequence ID" value="NZ_BIFS01000001.1"/>
</dbReference>
<evidence type="ECO:0000313" key="13">
    <source>
        <dbReference type="EMBL" id="GCE16305.1"/>
    </source>
</evidence>
<dbReference type="CDD" id="cd14014">
    <property type="entry name" value="STKc_PknB_like"/>
    <property type="match status" value="1"/>
</dbReference>
<dbReference type="Gene3D" id="3.30.200.20">
    <property type="entry name" value="Phosphorylase Kinase, domain 1"/>
    <property type="match status" value="1"/>
</dbReference>
<keyword evidence="9" id="KW-0853">WD repeat</keyword>
<dbReference type="SMART" id="SM00320">
    <property type="entry name" value="WD40"/>
    <property type="match status" value="3"/>
</dbReference>
<feature type="repeat" description="WD" evidence="9">
    <location>
        <begin position="397"/>
        <end position="430"/>
    </location>
</feature>